<organism evidence="3 4">
    <name type="scientific">Streptomyces ficellus</name>
    <dbReference type="NCBI Taxonomy" id="1977088"/>
    <lineage>
        <taxon>Bacteria</taxon>
        <taxon>Bacillati</taxon>
        <taxon>Actinomycetota</taxon>
        <taxon>Actinomycetes</taxon>
        <taxon>Kitasatosporales</taxon>
        <taxon>Streptomycetaceae</taxon>
        <taxon>Streptomyces</taxon>
    </lineage>
</organism>
<name>A0ABT7ZCK9_9ACTN</name>
<dbReference type="Gene3D" id="3.30.1050.20">
    <property type="match status" value="1"/>
</dbReference>
<proteinExistence type="predicted"/>
<accession>A0ABT7ZCK9</accession>
<evidence type="ECO:0000313" key="4">
    <source>
        <dbReference type="Proteomes" id="UP001174050"/>
    </source>
</evidence>
<evidence type="ECO:0000256" key="2">
    <source>
        <dbReference type="SAM" id="SignalP"/>
    </source>
</evidence>
<feature type="compositionally biased region" description="Basic and acidic residues" evidence="1">
    <location>
        <begin position="76"/>
        <end position="90"/>
    </location>
</feature>
<keyword evidence="4" id="KW-1185">Reference proteome</keyword>
<keyword evidence="2" id="KW-0732">Signal</keyword>
<gene>
    <name evidence="3" type="ORF">QWM81_24945</name>
</gene>
<evidence type="ECO:0000256" key="1">
    <source>
        <dbReference type="SAM" id="MobiDB-lite"/>
    </source>
</evidence>
<feature type="region of interest" description="Disordered" evidence="1">
    <location>
        <begin position="47"/>
        <end position="117"/>
    </location>
</feature>
<dbReference type="Proteomes" id="UP001174050">
    <property type="component" value="Unassembled WGS sequence"/>
</dbReference>
<dbReference type="EMBL" id="JAUEPL010000047">
    <property type="protein sequence ID" value="MDN3297232.1"/>
    <property type="molecule type" value="Genomic_DNA"/>
</dbReference>
<evidence type="ECO:0008006" key="5">
    <source>
        <dbReference type="Google" id="ProtNLM"/>
    </source>
</evidence>
<sequence>MDLMVGVVVTAAAALAAGTLTPAPNAGLTVSGPQAALLAWLTGRAKDAPLQATPGDLPPPPTGSDPRAPTGPGHVRTGDEQEPHGLRPDPPHAPGADARPAHRTREVPSAWDGHTVR</sequence>
<feature type="chain" id="PRO_5046199485" description="Secreted protein" evidence="2">
    <location>
        <begin position="17"/>
        <end position="117"/>
    </location>
</feature>
<dbReference type="SUPFAM" id="SSF55718">
    <property type="entry name" value="SCP-like"/>
    <property type="match status" value="1"/>
</dbReference>
<comment type="caution">
    <text evidence="3">The sequence shown here is derived from an EMBL/GenBank/DDBJ whole genome shotgun (WGS) entry which is preliminary data.</text>
</comment>
<feature type="signal peptide" evidence="2">
    <location>
        <begin position="1"/>
        <end position="16"/>
    </location>
</feature>
<evidence type="ECO:0000313" key="3">
    <source>
        <dbReference type="EMBL" id="MDN3297232.1"/>
    </source>
</evidence>
<reference evidence="3" key="1">
    <citation type="submission" date="2023-06" db="EMBL/GenBank/DDBJ databases">
        <title>WGS-Sequencing of Streptomyces ficellus isolate 21 collected from sand in Gara Djebilet Iron Mine in Algeria.</title>
        <authorList>
            <person name="Zegers G.P."/>
            <person name="Gomez A."/>
            <person name="Gueddou A."/>
            <person name="Zahara A.F."/>
            <person name="Worth M."/>
            <person name="Sevigny J.L."/>
            <person name="Tisa L."/>
        </authorList>
    </citation>
    <scope>NUCLEOTIDE SEQUENCE</scope>
    <source>
        <strain evidence="3">AS11</strain>
    </source>
</reference>
<protein>
    <recommendedName>
        <fullName evidence="5">Secreted protein</fullName>
    </recommendedName>
</protein>
<dbReference type="InterPro" id="IPR036527">
    <property type="entry name" value="SCP2_sterol-bd_dom_sf"/>
</dbReference>